<sequence length="409" mass="45768">MARPEQNGVGLRGNLEYETKMAEQKFNYFERRALWEAHDKRCAYCRDPISFAEMEVDHVLPESLLNDEAEWAHVREEQGLLRDFSLRGYENLQPSCRACNSRKRAEVFPAGRTAIELGVTRKKKIIVEELVQRFRKADETDKLRFAIAGALGSGTISEEEVSETMAKARESSGVFRLSSVFKLFGDAPLRDISKSDYKHYLNTKISLPPEMENGLRLISQGGKEVYVTTLQEFQEAVDNSFYAYSNFEMSVEFQSFKRPLALLQTIKAAKVPEKSFIDNPRIGLSDISLLPATLLFLTEDMTNDPAFAGQREELKGRSIQDLVSSGDARVTRVGANSIGIDYDGGRTFMFELMRADVTGDGIQDMVIHWGAGVHGGTYGTASVLVLTRLTENEMFSVTRAKGASAHLQG</sequence>
<reference evidence="2 3" key="1">
    <citation type="submission" date="2019-06" db="EMBL/GenBank/DDBJ databases">
        <title>Whole genome sequence for Rhodospirillaceae sp. R148.</title>
        <authorList>
            <person name="Wang G."/>
        </authorList>
    </citation>
    <scope>NUCLEOTIDE SEQUENCE [LARGE SCALE GENOMIC DNA]</scope>
    <source>
        <strain evidence="2 3">R148</strain>
    </source>
</reference>
<organism evidence="2 3">
    <name type="scientific">Denitrobaculum tricleocarpae</name>
    <dbReference type="NCBI Taxonomy" id="2591009"/>
    <lineage>
        <taxon>Bacteria</taxon>
        <taxon>Pseudomonadati</taxon>
        <taxon>Pseudomonadota</taxon>
        <taxon>Alphaproteobacteria</taxon>
        <taxon>Rhodospirillales</taxon>
        <taxon>Rhodospirillaceae</taxon>
        <taxon>Denitrobaculum</taxon>
    </lineage>
</organism>
<protein>
    <submittedName>
        <fullName evidence="2">HNH endonuclease</fullName>
    </submittedName>
</protein>
<keyword evidence="2" id="KW-0255">Endonuclease</keyword>
<accession>A0A545TY66</accession>
<dbReference type="GO" id="GO:0004519">
    <property type="term" value="F:endonuclease activity"/>
    <property type="evidence" value="ECO:0007669"/>
    <property type="project" value="UniProtKB-KW"/>
</dbReference>
<name>A0A545TY66_9PROT</name>
<dbReference type="SMART" id="SM00507">
    <property type="entry name" value="HNHc"/>
    <property type="match status" value="1"/>
</dbReference>
<dbReference type="Proteomes" id="UP000315252">
    <property type="component" value="Unassembled WGS sequence"/>
</dbReference>
<dbReference type="OrthoDB" id="7069328at2"/>
<dbReference type="AlphaFoldDB" id="A0A545TY66"/>
<feature type="domain" description="HNH nuclease" evidence="1">
    <location>
        <begin position="29"/>
        <end position="101"/>
    </location>
</feature>
<dbReference type="EMBL" id="VHSH01000002">
    <property type="protein sequence ID" value="TQV82162.1"/>
    <property type="molecule type" value="Genomic_DNA"/>
</dbReference>
<dbReference type="Gene3D" id="1.10.30.50">
    <property type="match status" value="1"/>
</dbReference>
<dbReference type="CDD" id="cd00085">
    <property type="entry name" value="HNHc"/>
    <property type="match status" value="1"/>
</dbReference>
<keyword evidence="3" id="KW-1185">Reference proteome</keyword>
<proteinExistence type="predicted"/>
<keyword evidence="2" id="KW-0540">Nuclease</keyword>
<evidence type="ECO:0000313" key="3">
    <source>
        <dbReference type="Proteomes" id="UP000315252"/>
    </source>
</evidence>
<dbReference type="InterPro" id="IPR003615">
    <property type="entry name" value="HNH_nuc"/>
</dbReference>
<evidence type="ECO:0000313" key="2">
    <source>
        <dbReference type="EMBL" id="TQV82162.1"/>
    </source>
</evidence>
<evidence type="ECO:0000259" key="1">
    <source>
        <dbReference type="SMART" id="SM00507"/>
    </source>
</evidence>
<gene>
    <name evidence="2" type="ORF">FKG95_08035</name>
</gene>
<keyword evidence="2" id="KW-0378">Hydrolase</keyword>
<comment type="caution">
    <text evidence="2">The sequence shown here is derived from an EMBL/GenBank/DDBJ whole genome shotgun (WGS) entry which is preliminary data.</text>
</comment>